<dbReference type="WBParaSite" id="SVE_1875300.1">
    <property type="protein sequence ID" value="SVE_1875300.1"/>
    <property type="gene ID" value="SVE_1875300"/>
</dbReference>
<dbReference type="Pfam" id="PF00188">
    <property type="entry name" value="CAP"/>
    <property type="match status" value="1"/>
</dbReference>
<dbReference type="AlphaFoldDB" id="A0A0K0G209"/>
<dbReference type="PANTHER" id="PTHR10334">
    <property type="entry name" value="CYSTEINE-RICH SECRETORY PROTEIN-RELATED"/>
    <property type="match status" value="1"/>
</dbReference>
<evidence type="ECO:0000313" key="2">
    <source>
        <dbReference type="Proteomes" id="UP000035680"/>
    </source>
</evidence>
<protein>
    <submittedName>
        <fullName evidence="3">SCP domain-containing protein</fullName>
    </submittedName>
</protein>
<dbReference type="InterPro" id="IPR001283">
    <property type="entry name" value="CRISP-related"/>
</dbReference>
<sequence length="284" mass="33278">MFFKHLLDYIIFIILFSKVDVLLGILRKSASFSEPNLRASQIFHAQNRIIRRGGSVRWGEDRVKIFDFNDPANKVGRKNSRGQSSNKKQTYCPTPNLILLEKFIDRYSLNGKIWHHIWKHSLLHSCIASNRFETLQKNFLTEINLYRKVHGSPPVYLDQNLSKKALLAAMNSAARGRWVYSEFNDIRINFATINIGLSPVLINQWYKESKKYNYKTKDWMSNSVHFSNLIWRHTTRIGIGIAQKSSDLYICLRFSPEGNQKNQFRDNVGKAKYHLVNYKSLFRE</sequence>
<dbReference type="SUPFAM" id="SSF55797">
    <property type="entry name" value="PR-1-like"/>
    <property type="match status" value="1"/>
</dbReference>
<dbReference type="InterPro" id="IPR035940">
    <property type="entry name" value="CAP_sf"/>
</dbReference>
<keyword evidence="2" id="KW-1185">Reference proteome</keyword>
<organism evidence="2 3">
    <name type="scientific">Strongyloides venezuelensis</name>
    <name type="common">Threadworm</name>
    <dbReference type="NCBI Taxonomy" id="75913"/>
    <lineage>
        <taxon>Eukaryota</taxon>
        <taxon>Metazoa</taxon>
        <taxon>Ecdysozoa</taxon>
        <taxon>Nematoda</taxon>
        <taxon>Chromadorea</taxon>
        <taxon>Rhabditida</taxon>
        <taxon>Tylenchina</taxon>
        <taxon>Panagrolaimomorpha</taxon>
        <taxon>Strongyloidoidea</taxon>
        <taxon>Strongyloididae</taxon>
        <taxon>Strongyloides</taxon>
    </lineage>
</organism>
<reference evidence="3" key="2">
    <citation type="submission" date="2015-08" db="UniProtKB">
        <authorList>
            <consortium name="WormBaseParasite"/>
        </authorList>
    </citation>
    <scope>IDENTIFICATION</scope>
</reference>
<dbReference type="Gene3D" id="3.40.33.10">
    <property type="entry name" value="CAP"/>
    <property type="match status" value="1"/>
</dbReference>
<proteinExistence type="predicted"/>
<name>A0A0K0G209_STRVS</name>
<dbReference type="STRING" id="75913.A0A0K0G209"/>
<evidence type="ECO:0000313" key="3">
    <source>
        <dbReference type="WBParaSite" id="SVE_1875300.1"/>
    </source>
</evidence>
<dbReference type="Proteomes" id="UP000035680">
    <property type="component" value="Unassembled WGS sequence"/>
</dbReference>
<dbReference type="InterPro" id="IPR014044">
    <property type="entry name" value="CAP_dom"/>
</dbReference>
<evidence type="ECO:0000259" key="1">
    <source>
        <dbReference type="SMART" id="SM00198"/>
    </source>
</evidence>
<reference evidence="2" key="1">
    <citation type="submission" date="2014-07" db="EMBL/GenBank/DDBJ databases">
        <authorList>
            <person name="Martin A.A"/>
            <person name="De Silva N."/>
        </authorList>
    </citation>
    <scope>NUCLEOTIDE SEQUENCE</scope>
</reference>
<accession>A0A0K0G209</accession>
<dbReference type="SMART" id="SM00198">
    <property type="entry name" value="SCP"/>
    <property type="match status" value="1"/>
</dbReference>
<feature type="domain" description="SCP" evidence="1">
    <location>
        <begin position="134"/>
        <end position="262"/>
    </location>
</feature>